<name>A0AAD4EXG8_9PEZI</name>
<organism evidence="1 2">
    <name type="scientific">Staphylotrichum longicolle</name>
    <dbReference type="NCBI Taxonomy" id="669026"/>
    <lineage>
        <taxon>Eukaryota</taxon>
        <taxon>Fungi</taxon>
        <taxon>Dikarya</taxon>
        <taxon>Ascomycota</taxon>
        <taxon>Pezizomycotina</taxon>
        <taxon>Sordariomycetes</taxon>
        <taxon>Sordariomycetidae</taxon>
        <taxon>Sordariales</taxon>
        <taxon>Chaetomiaceae</taxon>
        <taxon>Staphylotrichum</taxon>
    </lineage>
</organism>
<protein>
    <submittedName>
        <fullName evidence="1">Uncharacterized protein</fullName>
    </submittedName>
</protein>
<evidence type="ECO:0000313" key="1">
    <source>
        <dbReference type="EMBL" id="KAG7289319.1"/>
    </source>
</evidence>
<dbReference type="Proteomes" id="UP001197093">
    <property type="component" value="Unassembled WGS sequence"/>
</dbReference>
<accession>A0AAD4EXG8</accession>
<gene>
    <name evidence="1" type="ORF">NEMBOFW57_005686</name>
</gene>
<keyword evidence="2" id="KW-1185">Reference proteome</keyword>
<dbReference type="AlphaFoldDB" id="A0AAD4EXG8"/>
<sequence>MFRFVEHFPESDQPYIGDSYGNQTFICFDEDKPCSSHCDCRQLGSQPDDFAFIATKASTALSITFYDSALGEVVAAVSGEAGTQNTEAWGGTTFDGLAILAQYARLKQHLELLDPGLAIVPTLRLLVDGFLADGQVFKSFGYNDLFERGYLSLELWNDFQHRQLDDDITLLDDTFSAVAELEICRFTPTLSLISTHKREKALVLPCRA</sequence>
<reference evidence="1" key="1">
    <citation type="submission" date="2023-02" db="EMBL/GenBank/DDBJ databases">
        <authorList>
            <person name="Palmer J.M."/>
        </authorList>
    </citation>
    <scope>NUCLEOTIDE SEQUENCE</scope>
    <source>
        <strain evidence="1">FW57</strain>
    </source>
</reference>
<proteinExistence type="predicted"/>
<evidence type="ECO:0000313" key="2">
    <source>
        <dbReference type="Proteomes" id="UP001197093"/>
    </source>
</evidence>
<dbReference type="EMBL" id="JAHCVI010000002">
    <property type="protein sequence ID" value="KAG7289319.1"/>
    <property type="molecule type" value="Genomic_DNA"/>
</dbReference>
<comment type="caution">
    <text evidence="1">The sequence shown here is derived from an EMBL/GenBank/DDBJ whole genome shotgun (WGS) entry which is preliminary data.</text>
</comment>